<dbReference type="SUPFAM" id="SSF140990">
    <property type="entry name" value="FtsH protease domain-like"/>
    <property type="match status" value="1"/>
</dbReference>
<name>A0ABZ1F856_9ACTN</name>
<geneLocation type="plasmid" evidence="1 2">
    <name>unnamed1</name>
</geneLocation>
<gene>
    <name evidence="1" type="ORF">OG849_35425</name>
</gene>
<accession>A0ABZ1F856</accession>
<organism evidence="1 2">
    <name type="scientific">Streptomyces cyaneofuscatus</name>
    <dbReference type="NCBI Taxonomy" id="66883"/>
    <lineage>
        <taxon>Bacteria</taxon>
        <taxon>Bacillati</taxon>
        <taxon>Actinomycetota</taxon>
        <taxon>Actinomycetes</taxon>
        <taxon>Kitasatosporales</taxon>
        <taxon>Streptomycetaceae</taxon>
        <taxon>Streptomyces</taxon>
    </lineage>
</organism>
<sequence length="189" mass="19523">MPHLGDHRTDPALVGSPLSLDQVRAGLAHHEAAHAVVAASLAVPCTRVRVMRVTRADGTGWTGATSYDDAPVSAYGLALIAAAGEHGELHHLAAAGLLSPATARTACSDHDRDTAISAARSLGFTIVLDGPAPADHDRGATWTEVSEEARDLVAELWPAVTAVAEALLANPDFTLTGDEVSDILAGHLH</sequence>
<dbReference type="RefSeq" id="WP_326707971.1">
    <property type="nucleotide sequence ID" value="NZ_CP109084.1"/>
</dbReference>
<protein>
    <recommendedName>
        <fullName evidence="3">Peptidase M41 domain-containing protein</fullName>
    </recommendedName>
</protein>
<evidence type="ECO:0000313" key="2">
    <source>
        <dbReference type="Proteomes" id="UP001356428"/>
    </source>
</evidence>
<dbReference type="Proteomes" id="UP001356428">
    <property type="component" value="Plasmid unnamed1"/>
</dbReference>
<keyword evidence="1" id="KW-0614">Plasmid</keyword>
<evidence type="ECO:0008006" key="3">
    <source>
        <dbReference type="Google" id="ProtNLM"/>
    </source>
</evidence>
<dbReference type="InterPro" id="IPR037219">
    <property type="entry name" value="Peptidase_M41-like"/>
</dbReference>
<dbReference type="EMBL" id="CP109084">
    <property type="protein sequence ID" value="WSB12618.1"/>
    <property type="molecule type" value="Genomic_DNA"/>
</dbReference>
<proteinExistence type="predicted"/>
<keyword evidence="2" id="KW-1185">Reference proteome</keyword>
<reference evidence="1 2" key="1">
    <citation type="submission" date="2022-10" db="EMBL/GenBank/DDBJ databases">
        <title>The complete genomes of actinobacterial strains from the NBC collection.</title>
        <authorList>
            <person name="Joergensen T.S."/>
            <person name="Alvarez Arevalo M."/>
            <person name="Sterndorff E.B."/>
            <person name="Faurdal D."/>
            <person name="Vuksanovic O."/>
            <person name="Mourched A.-S."/>
            <person name="Charusanti P."/>
            <person name="Shaw S."/>
            <person name="Blin K."/>
            <person name="Weber T."/>
        </authorList>
    </citation>
    <scope>NUCLEOTIDE SEQUENCE [LARGE SCALE GENOMIC DNA]</scope>
    <source>
        <strain evidence="1 2">NBC 01792</strain>
        <plasmid evidence="1 2">unnamed1</plasmid>
    </source>
</reference>
<evidence type="ECO:0000313" key="1">
    <source>
        <dbReference type="EMBL" id="WSB12618.1"/>
    </source>
</evidence>